<evidence type="ECO:0000256" key="12">
    <source>
        <dbReference type="PIRSR" id="PIRSR602401-1"/>
    </source>
</evidence>
<name>A0AAV5IQZ9_9ROSI</name>
<dbReference type="GO" id="GO:0004497">
    <property type="term" value="F:monooxygenase activity"/>
    <property type="evidence" value="ECO:0007669"/>
    <property type="project" value="UniProtKB-KW"/>
</dbReference>
<comment type="cofactor">
    <cofactor evidence="1 12">
        <name>heme</name>
        <dbReference type="ChEBI" id="CHEBI:30413"/>
    </cofactor>
</comment>
<evidence type="ECO:0000256" key="4">
    <source>
        <dbReference type="ARBA" id="ARBA00022617"/>
    </source>
</evidence>
<dbReference type="InterPro" id="IPR001128">
    <property type="entry name" value="Cyt_P450"/>
</dbReference>
<keyword evidence="7" id="KW-1133">Transmembrane helix</keyword>
<dbReference type="AlphaFoldDB" id="A0AAV5IQZ9"/>
<evidence type="ECO:0000256" key="11">
    <source>
        <dbReference type="ARBA" id="ARBA00023136"/>
    </source>
</evidence>
<comment type="caution">
    <text evidence="13">The sequence shown here is derived from an EMBL/GenBank/DDBJ whole genome shotgun (WGS) entry which is preliminary data.</text>
</comment>
<evidence type="ECO:0000256" key="5">
    <source>
        <dbReference type="ARBA" id="ARBA00022692"/>
    </source>
</evidence>
<dbReference type="GO" id="GO:0005506">
    <property type="term" value="F:iron ion binding"/>
    <property type="evidence" value="ECO:0007669"/>
    <property type="project" value="InterPro"/>
</dbReference>
<dbReference type="InterPro" id="IPR036396">
    <property type="entry name" value="Cyt_P450_sf"/>
</dbReference>
<dbReference type="GO" id="GO:0020037">
    <property type="term" value="F:heme binding"/>
    <property type="evidence" value="ECO:0007669"/>
    <property type="project" value="InterPro"/>
</dbReference>
<keyword evidence="8" id="KW-0560">Oxidoreductase</keyword>
<dbReference type="PANTHER" id="PTHR24282:SF196">
    <property type="entry name" value="CYTOCHROME P450 714C2"/>
    <property type="match status" value="1"/>
</dbReference>
<comment type="similarity">
    <text evidence="3">Belongs to the cytochrome P450 family.</text>
</comment>
<keyword evidence="6 12" id="KW-0479">Metal-binding</keyword>
<dbReference type="InterPro" id="IPR050665">
    <property type="entry name" value="Cytochrome_P450_Monooxygen"/>
</dbReference>
<keyword evidence="11" id="KW-0472">Membrane</keyword>
<feature type="binding site" description="axial binding residue" evidence="12">
    <location>
        <position position="458"/>
    </location>
    <ligand>
        <name>heme</name>
        <dbReference type="ChEBI" id="CHEBI:30413"/>
    </ligand>
    <ligandPart>
        <name>Fe</name>
        <dbReference type="ChEBI" id="CHEBI:18248"/>
    </ligandPart>
</feature>
<dbReference type="Proteomes" id="UP001054252">
    <property type="component" value="Unassembled WGS sequence"/>
</dbReference>
<evidence type="ECO:0000256" key="10">
    <source>
        <dbReference type="ARBA" id="ARBA00023033"/>
    </source>
</evidence>
<evidence type="ECO:0000256" key="8">
    <source>
        <dbReference type="ARBA" id="ARBA00023002"/>
    </source>
</evidence>
<gene>
    <name evidence="13" type="ORF">SLEP1_g16457</name>
</gene>
<evidence type="ECO:0000256" key="9">
    <source>
        <dbReference type="ARBA" id="ARBA00023004"/>
    </source>
</evidence>
<dbReference type="PRINTS" id="PR00385">
    <property type="entry name" value="P450"/>
</dbReference>
<accession>A0AAV5IQZ9</accession>
<evidence type="ECO:0000313" key="13">
    <source>
        <dbReference type="EMBL" id="GKV04281.1"/>
    </source>
</evidence>
<evidence type="ECO:0000256" key="3">
    <source>
        <dbReference type="ARBA" id="ARBA00010617"/>
    </source>
</evidence>
<keyword evidence="9 12" id="KW-0408">Iron</keyword>
<organism evidence="13 14">
    <name type="scientific">Rubroshorea leprosula</name>
    <dbReference type="NCBI Taxonomy" id="152421"/>
    <lineage>
        <taxon>Eukaryota</taxon>
        <taxon>Viridiplantae</taxon>
        <taxon>Streptophyta</taxon>
        <taxon>Embryophyta</taxon>
        <taxon>Tracheophyta</taxon>
        <taxon>Spermatophyta</taxon>
        <taxon>Magnoliopsida</taxon>
        <taxon>eudicotyledons</taxon>
        <taxon>Gunneridae</taxon>
        <taxon>Pentapetalae</taxon>
        <taxon>rosids</taxon>
        <taxon>malvids</taxon>
        <taxon>Malvales</taxon>
        <taxon>Dipterocarpaceae</taxon>
        <taxon>Rubroshorea</taxon>
    </lineage>
</organism>
<comment type="subcellular location">
    <subcellularLocation>
        <location evidence="2">Membrane</location>
        <topology evidence="2">Single-pass membrane protein</topology>
    </subcellularLocation>
</comment>
<evidence type="ECO:0000256" key="2">
    <source>
        <dbReference type="ARBA" id="ARBA00004167"/>
    </source>
</evidence>
<keyword evidence="14" id="KW-1185">Reference proteome</keyword>
<proteinExistence type="inferred from homology"/>
<keyword evidence="5" id="KW-0812">Transmembrane</keyword>
<dbReference type="EMBL" id="BPVZ01000021">
    <property type="protein sequence ID" value="GKV04281.1"/>
    <property type="molecule type" value="Genomic_DNA"/>
</dbReference>
<keyword evidence="4 12" id="KW-0349">Heme</keyword>
<dbReference type="SUPFAM" id="SSF48264">
    <property type="entry name" value="Cytochrome P450"/>
    <property type="match status" value="1"/>
</dbReference>
<keyword evidence="10" id="KW-0503">Monooxygenase</keyword>
<dbReference type="Pfam" id="PF00067">
    <property type="entry name" value="p450"/>
    <property type="match status" value="1"/>
</dbReference>
<evidence type="ECO:0000313" key="14">
    <source>
        <dbReference type="Proteomes" id="UP001054252"/>
    </source>
</evidence>
<dbReference type="Gene3D" id="1.10.630.10">
    <property type="entry name" value="Cytochrome P450"/>
    <property type="match status" value="1"/>
</dbReference>
<dbReference type="GO" id="GO:0016705">
    <property type="term" value="F:oxidoreductase activity, acting on paired donors, with incorporation or reduction of molecular oxygen"/>
    <property type="evidence" value="ECO:0007669"/>
    <property type="project" value="InterPro"/>
</dbReference>
<dbReference type="InterPro" id="IPR002401">
    <property type="entry name" value="Cyt_P450_E_grp-I"/>
</dbReference>
<dbReference type="PANTHER" id="PTHR24282">
    <property type="entry name" value="CYTOCHROME P450 FAMILY MEMBER"/>
    <property type="match status" value="1"/>
</dbReference>
<evidence type="ECO:0000256" key="6">
    <source>
        <dbReference type="ARBA" id="ARBA00022723"/>
    </source>
</evidence>
<reference evidence="13 14" key="1">
    <citation type="journal article" date="2021" name="Commun. Biol.">
        <title>The genome of Shorea leprosula (Dipterocarpaceae) highlights the ecological relevance of drought in aseasonal tropical rainforests.</title>
        <authorList>
            <person name="Ng K.K.S."/>
            <person name="Kobayashi M.J."/>
            <person name="Fawcett J.A."/>
            <person name="Hatakeyama M."/>
            <person name="Paape T."/>
            <person name="Ng C.H."/>
            <person name="Ang C.C."/>
            <person name="Tnah L.H."/>
            <person name="Lee C.T."/>
            <person name="Nishiyama T."/>
            <person name="Sese J."/>
            <person name="O'Brien M.J."/>
            <person name="Copetti D."/>
            <person name="Mohd Noor M.I."/>
            <person name="Ong R.C."/>
            <person name="Putra M."/>
            <person name="Sireger I.Z."/>
            <person name="Indrioko S."/>
            <person name="Kosugi Y."/>
            <person name="Izuno A."/>
            <person name="Isagi Y."/>
            <person name="Lee S.L."/>
            <person name="Shimizu K.K."/>
        </authorList>
    </citation>
    <scope>NUCLEOTIDE SEQUENCE [LARGE SCALE GENOMIC DNA]</scope>
    <source>
        <strain evidence="13">214</strain>
    </source>
</reference>
<sequence length="510" mass="57658">MFLTLALLLALYSILKYLFKLLWLKPRRIRSRLSSQGVGGPTPSLLLGNLVEIKRSLSTTFSRKSMVKDGQVTHDWASSLFPFLNNWAKQYGSNYMFWIGTLPVLYLGEYDLVKEINLCTSLDLGKSTFLYKFFGPLFGQGLVASSGRSWAYQRKIIAPELHSDKIKEKFSLIVESATSLANSWENKLMSEGSELMDIRIDEDLRRFFADVISKACFGSTYSDSKEIFVRIRSLHQAMPKKSLLVGLPVLKFLPTKSNMEIWKLEKEIRALILKVVEERKRGAYQRDLLQILIDGANNSHLSSKSATNFIIDNCKNIYLSGQGVTPISASWTLLLLAAHPDWQARVRDEVLEVSGGHLPTPDMLRKMKLLGMVIKEAMRLYPAFAFLSREALEDIKLGSIQVPKGTNIWFPILTLHRDRFLWGPDADEFCPERFAKGVAGACKVPQLYMPFGAGSYVCAGQHLAMTELKIVTSLLLSKFSFSISPKYQHAPVFRLNIEPEDGVKLLVKRI</sequence>
<dbReference type="GO" id="GO:0016020">
    <property type="term" value="C:membrane"/>
    <property type="evidence" value="ECO:0007669"/>
    <property type="project" value="UniProtKB-SubCell"/>
</dbReference>
<protein>
    <recommendedName>
        <fullName evidence="15">Cytochrome P450</fullName>
    </recommendedName>
</protein>
<evidence type="ECO:0008006" key="15">
    <source>
        <dbReference type="Google" id="ProtNLM"/>
    </source>
</evidence>
<evidence type="ECO:0000256" key="1">
    <source>
        <dbReference type="ARBA" id="ARBA00001971"/>
    </source>
</evidence>
<evidence type="ECO:0000256" key="7">
    <source>
        <dbReference type="ARBA" id="ARBA00022989"/>
    </source>
</evidence>
<dbReference type="PRINTS" id="PR00463">
    <property type="entry name" value="EP450I"/>
</dbReference>